<reference evidence="12" key="1">
    <citation type="submission" date="2025-08" db="UniProtKB">
        <authorList>
            <consortium name="Ensembl"/>
        </authorList>
    </citation>
    <scope>IDENTIFICATION</scope>
</reference>
<dbReference type="GO" id="GO:0005930">
    <property type="term" value="C:axoneme"/>
    <property type="evidence" value="ECO:0007669"/>
    <property type="project" value="UniProtKB-SubCell"/>
</dbReference>
<keyword evidence="5" id="KW-0408">Iron</keyword>
<dbReference type="Gene3D" id="3.10.120.10">
    <property type="entry name" value="Cytochrome b5-like heme/steroid binding domain"/>
    <property type="match status" value="1"/>
</dbReference>
<feature type="domain" description="Cytochrome b5 heme-binding" evidence="11">
    <location>
        <begin position="5"/>
        <end position="120"/>
    </location>
</feature>
<protein>
    <recommendedName>
        <fullName evidence="9">Cytochrome b5 domain-containing protein 1</fullName>
    </recommendedName>
</protein>
<evidence type="ECO:0000256" key="5">
    <source>
        <dbReference type="ARBA" id="ARBA00023004"/>
    </source>
</evidence>
<evidence type="ECO:0000256" key="9">
    <source>
        <dbReference type="ARBA" id="ARBA00040649"/>
    </source>
</evidence>
<comment type="subcellular location">
    <subcellularLocation>
        <location evidence="1">Cytoplasm</location>
        <location evidence="1">Cytoskeleton</location>
        <location evidence="1">Cilium axoneme</location>
    </subcellularLocation>
</comment>
<keyword evidence="4" id="KW-0479">Metal-binding</keyword>
<evidence type="ECO:0000256" key="4">
    <source>
        <dbReference type="ARBA" id="ARBA00022723"/>
    </source>
</evidence>
<organism evidence="12">
    <name type="scientific">Petromyzon marinus</name>
    <name type="common">Sea lamprey</name>
    <dbReference type="NCBI Taxonomy" id="7757"/>
    <lineage>
        <taxon>Eukaryota</taxon>
        <taxon>Metazoa</taxon>
        <taxon>Chordata</taxon>
        <taxon>Craniata</taxon>
        <taxon>Vertebrata</taxon>
        <taxon>Cyclostomata</taxon>
        <taxon>Hyperoartia</taxon>
        <taxon>Petromyzontiformes</taxon>
        <taxon>Petromyzontidae</taxon>
        <taxon>Petromyzon</taxon>
    </lineage>
</organism>
<evidence type="ECO:0000313" key="12">
    <source>
        <dbReference type="Ensembl" id="ENSPMAP00000006607.1"/>
    </source>
</evidence>
<keyword evidence="7" id="KW-0966">Cell projection</keyword>
<proteinExistence type="inferred from homology"/>
<dbReference type="InterPro" id="IPR052320">
    <property type="entry name" value="Cytochrome_b5_domain"/>
</dbReference>
<dbReference type="HOGENOM" id="CLU_081983_0_0_1"/>
<comment type="similarity">
    <text evidence="8">Belongs to the cytochrome b5 family.</text>
</comment>
<dbReference type="Pfam" id="PF00173">
    <property type="entry name" value="Cyt-b5"/>
    <property type="match status" value="1"/>
</dbReference>
<dbReference type="PROSITE" id="PS50255">
    <property type="entry name" value="CYTOCHROME_B5_2"/>
    <property type="match status" value="1"/>
</dbReference>
<dbReference type="GO" id="GO:0003356">
    <property type="term" value="P:regulation of cilium beat frequency"/>
    <property type="evidence" value="ECO:0007669"/>
    <property type="project" value="Ensembl"/>
</dbReference>
<sequence>SAMRPRYLTPQEVSLHNVPEDAWVSFLGAVYDLTPLCDQYKGDLLLKPIIEAAGQDISHWFDLKTKDIRTHVDPVTNTVTFHTPQGRFLHVPPPYPSTDWANDFGRPWWRDTSYQVGLLSKKTRFIRVINTLTSQEHIIEVCTEEILSEILHRYLKYNAHAGSYTWKHAEHELDMGLTLDENGVPDEDEEFLRLRLEPDDYRQTLYLCYNDDLTEA</sequence>
<comment type="function">
    <text evidence="10">Radial spoke stalk protein that binds heme under oxidizing conditions. Required for the coordinated beating of multiple cilia maybe by functioning in a redox signaling pathway.</text>
</comment>
<dbReference type="OMA" id="DLTHFFH"/>
<reference evidence="12" key="2">
    <citation type="submission" date="2025-09" db="UniProtKB">
        <authorList>
            <consortium name="Ensembl"/>
        </authorList>
    </citation>
    <scope>IDENTIFICATION</scope>
</reference>
<accession>S4RN21</accession>
<evidence type="ECO:0000256" key="3">
    <source>
        <dbReference type="ARBA" id="ARBA00022617"/>
    </source>
</evidence>
<keyword evidence="2" id="KW-0963">Cytoplasm</keyword>
<keyword evidence="3" id="KW-0349">Heme</keyword>
<evidence type="ECO:0000256" key="8">
    <source>
        <dbReference type="ARBA" id="ARBA00038168"/>
    </source>
</evidence>
<dbReference type="PANTHER" id="PTHR21281:SF0">
    <property type="entry name" value="CYTOCHROME B5 DOMAIN-CONTAINING PROTEIN 1"/>
    <property type="match status" value="1"/>
</dbReference>
<dbReference type="InterPro" id="IPR001199">
    <property type="entry name" value="Cyt_B5-like_heme/steroid-bd"/>
</dbReference>
<evidence type="ECO:0000256" key="6">
    <source>
        <dbReference type="ARBA" id="ARBA00023212"/>
    </source>
</evidence>
<name>S4RN21_PETMA</name>
<keyword evidence="6" id="KW-0206">Cytoskeleton</keyword>
<dbReference type="AlphaFoldDB" id="S4RN21"/>
<dbReference type="GeneTree" id="ENSGT00440000037582"/>
<dbReference type="GO" id="GO:0003341">
    <property type="term" value="P:cilium movement"/>
    <property type="evidence" value="ECO:0007669"/>
    <property type="project" value="Ensembl"/>
</dbReference>
<dbReference type="SUPFAM" id="SSF55856">
    <property type="entry name" value="Cytochrome b5-like heme/steroid binding domain"/>
    <property type="match status" value="1"/>
</dbReference>
<dbReference type="STRING" id="7757.ENSPMAP00000006607"/>
<dbReference type="PANTHER" id="PTHR21281">
    <property type="entry name" value="CYTOCHROME B5 DOMAIN-CONTAINING PROTEIN 1"/>
    <property type="match status" value="1"/>
</dbReference>
<dbReference type="SMART" id="SM01117">
    <property type="entry name" value="Cyt-b5"/>
    <property type="match status" value="1"/>
</dbReference>
<dbReference type="Ensembl" id="ENSPMAT00000006637.1">
    <property type="protein sequence ID" value="ENSPMAP00000006607.1"/>
    <property type="gene ID" value="ENSPMAG00000005993.1"/>
</dbReference>
<evidence type="ECO:0000256" key="1">
    <source>
        <dbReference type="ARBA" id="ARBA00004430"/>
    </source>
</evidence>
<evidence type="ECO:0000256" key="2">
    <source>
        <dbReference type="ARBA" id="ARBA00022490"/>
    </source>
</evidence>
<dbReference type="InterPro" id="IPR036400">
    <property type="entry name" value="Cyt_B5-like_heme/steroid_sf"/>
</dbReference>
<dbReference type="GO" id="GO:0046872">
    <property type="term" value="F:metal ion binding"/>
    <property type="evidence" value="ECO:0007669"/>
    <property type="project" value="UniProtKB-KW"/>
</dbReference>
<evidence type="ECO:0000256" key="10">
    <source>
        <dbReference type="ARBA" id="ARBA00046139"/>
    </source>
</evidence>
<evidence type="ECO:0000259" key="11">
    <source>
        <dbReference type="PROSITE" id="PS50255"/>
    </source>
</evidence>
<evidence type="ECO:0000256" key="7">
    <source>
        <dbReference type="ARBA" id="ARBA00023273"/>
    </source>
</evidence>